<feature type="compositionally biased region" description="Low complexity" evidence="5">
    <location>
        <begin position="131"/>
        <end position="144"/>
    </location>
</feature>
<dbReference type="Pfam" id="PF00134">
    <property type="entry name" value="Cyclin_N"/>
    <property type="match status" value="1"/>
</dbReference>
<evidence type="ECO:0000256" key="1">
    <source>
        <dbReference type="ARBA" id="ARBA00022618"/>
    </source>
</evidence>
<feature type="region of interest" description="Disordered" evidence="5">
    <location>
        <begin position="1"/>
        <end position="37"/>
    </location>
</feature>
<dbReference type="InterPro" id="IPR048258">
    <property type="entry name" value="Cyclins_cyclin-box"/>
</dbReference>
<dbReference type="InterPro" id="IPR006671">
    <property type="entry name" value="Cyclin_N"/>
</dbReference>
<evidence type="ECO:0000256" key="5">
    <source>
        <dbReference type="SAM" id="MobiDB-lite"/>
    </source>
</evidence>
<reference evidence="9" key="1">
    <citation type="submission" date="2025-08" db="UniProtKB">
        <authorList>
            <consortium name="RefSeq"/>
        </authorList>
    </citation>
    <scope>IDENTIFICATION</scope>
    <source>
        <tissue evidence="9">Testes</tissue>
    </source>
</reference>
<keyword evidence="8" id="KW-1185">Reference proteome</keyword>
<feature type="region of interest" description="Disordered" evidence="5">
    <location>
        <begin position="59"/>
        <end position="87"/>
    </location>
</feature>
<dbReference type="InterPro" id="IPR036915">
    <property type="entry name" value="Cyclin-like_sf"/>
</dbReference>
<sequence length="439" mass="49575">MMRLRCQTMPVGKTSTRPKNRKIAPVNGAENIPPTGTDNLEKWARFNLSKNSSECWVDKSTSKMVTKQHPGKEHIDKTSKSSRPKKAGIKATLKLLKKHSKISLHNRDGDSSTMDVDVKSSDERMDHELSNRSSSFSSSSWSSSTKPLNVTSTPCDDYSDEIYHYLQTMEIVTCQPINFLEGDGNPINSYSRAILMDWLVKVQCHLELLDQTLFLAMNLIDKFISVSKTTLDKLQLVGITCLLIASKLEERYPPEIAVLCYLTDHTYSKNMVLRMEIIVLRKIRFGLSLPTSTTFFDMLSCSEDTRVAHLGRYLMDLSLCTTGILSFPPSLRAAAALRLAQRIWDSECCDEGSSSLNEYTDEDMTQCIQMYARLLLKAPTAKHRLLVLNIAVDPDTTPSASIQCSPNRQWCIHTHTRTSIRPLYEHVMCKFPFTRSNGA</sequence>
<dbReference type="Gene3D" id="1.10.472.10">
    <property type="entry name" value="Cyclin-like"/>
    <property type="match status" value="2"/>
</dbReference>
<proteinExistence type="inferred from homology"/>
<dbReference type="Proteomes" id="UP000694865">
    <property type="component" value="Unplaced"/>
</dbReference>
<feature type="compositionally biased region" description="Basic and acidic residues" evidence="5">
    <location>
        <begin position="105"/>
        <end position="130"/>
    </location>
</feature>
<dbReference type="SMART" id="SM00385">
    <property type="entry name" value="CYCLIN"/>
    <property type="match status" value="2"/>
</dbReference>
<accession>A0ABM0MPB3</accession>
<organism evidence="8 9">
    <name type="scientific">Saccoglossus kowalevskii</name>
    <name type="common">Acorn worm</name>
    <dbReference type="NCBI Taxonomy" id="10224"/>
    <lineage>
        <taxon>Eukaryota</taxon>
        <taxon>Metazoa</taxon>
        <taxon>Hemichordata</taxon>
        <taxon>Enteropneusta</taxon>
        <taxon>Harrimaniidae</taxon>
        <taxon>Saccoglossus</taxon>
    </lineage>
</organism>
<keyword evidence="1" id="KW-0132">Cell division</keyword>
<dbReference type="PANTHER" id="PTHR10177">
    <property type="entry name" value="CYCLINS"/>
    <property type="match status" value="1"/>
</dbReference>
<comment type="similarity">
    <text evidence="4">Belongs to the cyclin family.</text>
</comment>
<evidence type="ECO:0000313" key="9">
    <source>
        <dbReference type="RefSeq" id="XP_006821854.1"/>
    </source>
</evidence>
<feature type="domain" description="Cyclin C-terminal" evidence="7">
    <location>
        <begin position="290"/>
        <end position="399"/>
    </location>
</feature>
<dbReference type="InterPro" id="IPR039361">
    <property type="entry name" value="Cyclin"/>
</dbReference>
<feature type="compositionally biased region" description="Basic and acidic residues" evidence="5">
    <location>
        <begin position="70"/>
        <end position="79"/>
    </location>
</feature>
<dbReference type="InterPro" id="IPR004367">
    <property type="entry name" value="Cyclin_C-dom"/>
</dbReference>
<evidence type="ECO:0000256" key="3">
    <source>
        <dbReference type="ARBA" id="ARBA00023306"/>
    </source>
</evidence>
<dbReference type="CDD" id="cd20542">
    <property type="entry name" value="CYCLIN_CNTD2"/>
    <property type="match status" value="1"/>
</dbReference>
<dbReference type="SUPFAM" id="SSF47954">
    <property type="entry name" value="Cyclin-like"/>
    <property type="match status" value="2"/>
</dbReference>
<keyword evidence="2 4" id="KW-0195">Cyclin</keyword>
<evidence type="ECO:0000256" key="2">
    <source>
        <dbReference type="ARBA" id="ARBA00023127"/>
    </source>
</evidence>
<gene>
    <name evidence="9" type="primary">LOC102803235</name>
</gene>
<evidence type="ECO:0000259" key="6">
    <source>
        <dbReference type="SMART" id="SM00385"/>
    </source>
</evidence>
<feature type="domain" description="Cyclin-like" evidence="6">
    <location>
        <begin position="197"/>
        <end position="281"/>
    </location>
</feature>
<dbReference type="GeneID" id="102803235"/>
<feature type="region of interest" description="Disordered" evidence="5">
    <location>
        <begin position="100"/>
        <end position="150"/>
    </location>
</feature>
<feature type="domain" description="Cyclin-like" evidence="6">
    <location>
        <begin position="293"/>
        <end position="373"/>
    </location>
</feature>
<evidence type="ECO:0000256" key="4">
    <source>
        <dbReference type="RuleBase" id="RU000383"/>
    </source>
</evidence>
<dbReference type="Pfam" id="PF02984">
    <property type="entry name" value="Cyclin_C"/>
    <property type="match status" value="1"/>
</dbReference>
<evidence type="ECO:0000259" key="7">
    <source>
        <dbReference type="SMART" id="SM01332"/>
    </source>
</evidence>
<keyword evidence="3" id="KW-0131">Cell cycle</keyword>
<dbReference type="InterPro" id="IPR013763">
    <property type="entry name" value="Cyclin-like_dom"/>
</dbReference>
<dbReference type="PROSITE" id="PS00292">
    <property type="entry name" value="CYCLINS"/>
    <property type="match status" value="1"/>
</dbReference>
<name>A0ABM0MPB3_SACKO</name>
<dbReference type="RefSeq" id="XP_006821854.1">
    <property type="nucleotide sequence ID" value="XM_006821791.1"/>
</dbReference>
<evidence type="ECO:0000313" key="8">
    <source>
        <dbReference type="Proteomes" id="UP000694865"/>
    </source>
</evidence>
<dbReference type="SMART" id="SM01332">
    <property type="entry name" value="Cyclin_C"/>
    <property type="match status" value="1"/>
</dbReference>
<protein>
    <submittedName>
        <fullName evidence="9">G2/mitotic-specific cyclin-B2-like isoform X1</fullName>
    </submittedName>
</protein>